<organism evidence="2 3">
    <name type="scientific">Leucobacter coleopterorum</name>
    <dbReference type="NCBI Taxonomy" id="2714933"/>
    <lineage>
        <taxon>Bacteria</taxon>
        <taxon>Bacillati</taxon>
        <taxon>Actinomycetota</taxon>
        <taxon>Actinomycetes</taxon>
        <taxon>Micrococcales</taxon>
        <taxon>Microbacteriaceae</taxon>
        <taxon>Leucobacter</taxon>
    </lineage>
</organism>
<evidence type="ECO:0000313" key="3">
    <source>
        <dbReference type="Proteomes" id="UP000503441"/>
    </source>
</evidence>
<name>A0ABX6K1J7_9MICO</name>
<keyword evidence="3" id="KW-1185">Reference proteome</keyword>
<reference evidence="2 3" key="1">
    <citation type="submission" date="2020-03" db="EMBL/GenBank/DDBJ databases">
        <title>Leucobacter sp. nov., isolated from beetles.</title>
        <authorList>
            <person name="Hyun D.-W."/>
            <person name="Bae J.-W."/>
        </authorList>
    </citation>
    <scope>NUCLEOTIDE SEQUENCE [LARGE SCALE GENOMIC DNA]</scope>
    <source>
        <strain evidence="2 3">HDW9A</strain>
    </source>
</reference>
<protein>
    <submittedName>
        <fullName evidence="2">Uncharacterized protein</fullName>
    </submittedName>
</protein>
<gene>
    <name evidence="2" type="ORF">G7066_10985</name>
</gene>
<accession>A0ABX6K1J7</accession>
<feature type="region of interest" description="Disordered" evidence="1">
    <location>
        <begin position="51"/>
        <end position="72"/>
    </location>
</feature>
<evidence type="ECO:0000256" key="1">
    <source>
        <dbReference type="SAM" id="MobiDB-lite"/>
    </source>
</evidence>
<evidence type="ECO:0000313" key="2">
    <source>
        <dbReference type="EMBL" id="QIM18974.1"/>
    </source>
</evidence>
<proteinExistence type="predicted"/>
<dbReference type="Proteomes" id="UP000503441">
    <property type="component" value="Chromosome"/>
</dbReference>
<dbReference type="EMBL" id="CP049933">
    <property type="protein sequence ID" value="QIM18974.1"/>
    <property type="molecule type" value="Genomic_DNA"/>
</dbReference>
<sequence length="72" mass="7990">MENKKGQPERPRVRSQSLKLLNILEISGAFEKQLAKKLNVNGTDLETMEHLIKSGPSAPPRLRAASTSPPQR</sequence>
<dbReference type="RefSeq" id="WP_166331086.1">
    <property type="nucleotide sequence ID" value="NZ_CP049933.1"/>
</dbReference>